<gene>
    <name evidence="1" type="ORF">DFR58_11880</name>
</gene>
<dbReference type="EMBL" id="QPJT01000018">
    <property type="protein sequence ID" value="RCX13262.1"/>
    <property type="molecule type" value="Genomic_DNA"/>
</dbReference>
<organism evidence="1 2">
    <name type="scientific">Anaerobacterium chartisolvens</name>
    <dbReference type="NCBI Taxonomy" id="1297424"/>
    <lineage>
        <taxon>Bacteria</taxon>
        <taxon>Bacillati</taxon>
        <taxon>Bacillota</taxon>
        <taxon>Clostridia</taxon>
        <taxon>Eubacteriales</taxon>
        <taxon>Oscillospiraceae</taxon>
        <taxon>Anaerobacterium</taxon>
    </lineage>
</organism>
<dbReference type="InterPro" id="IPR038628">
    <property type="entry name" value="XkdM-like_sf"/>
</dbReference>
<dbReference type="RefSeq" id="WP_114298679.1">
    <property type="nucleotide sequence ID" value="NZ_QPJT01000018.1"/>
</dbReference>
<dbReference type="SUPFAM" id="SSF69279">
    <property type="entry name" value="Phage tail proteins"/>
    <property type="match status" value="1"/>
</dbReference>
<keyword evidence="2" id="KW-1185">Reference proteome</keyword>
<sequence length="143" mass="15952">MAIETKRVINGTYGQVWLNDSEIMEAYALQAKVEKKKEEISICGRPGTESKMVGFNGKGTLKIRKISSRMGTLLADGIRRGHDIRFYIMSSLADPDSYGAEKVLLKNVSFDDLTLMDWEAAKAGAVDIPFTFSDFEYLDEITA</sequence>
<comment type="caution">
    <text evidence="1">The sequence shown here is derived from an EMBL/GenBank/DDBJ whole genome shotgun (WGS) entry which is preliminary data.</text>
</comment>
<proteinExistence type="predicted"/>
<reference evidence="1 2" key="1">
    <citation type="submission" date="2018-07" db="EMBL/GenBank/DDBJ databases">
        <title>Genomic Encyclopedia of Type Strains, Phase IV (KMG-IV): sequencing the most valuable type-strain genomes for metagenomic binning, comparative biology and taxonomic classification.</title>
        <authorList>
            <person name="Goeker M."/>
        </authorList>
    </citation>
    <scope>NUCLEOTIDE SEQUENCE [LARGE SCALE GENOMIC DNA]</scope>
    <source>
        <strain evidence="1 2">DSM 27016</strain>
    </source>
</reference>
<name>A0A369AV53_9FIRM</name>
<dbReference type="InterPro" id="IPR018989">
    <property type="entry name" value="DUF2001"/>
</dbReference>
<evidence type="ECO:0000313" key="1">
    <source>
        <dbReference type="EMBL" id="RCX13262.1"/>
    </source>
</evidence>
<dbReference type="Proteomes" id="UP000253034">
    <property type="component" value="Unassembled WGS sequence"/>
</dbReference>
<protein>
    <submittedName>
        <fullName evidence="1">Tail tube protein</fullName>
    </submittedName>
</protein>
<accession>A0A369AV53</accession>
<dbReference type="Gene3D" id="2.30.110.40">
    <property type="entry name" value="Phage tail tube protein"/>
    <property type="match status" value="1"/>
</dbReference>
<dbReference type="AlphaFoldDB" id="A0A369AV53"/>
<dbReference type="Pfam" id="PF09393">
    <property type="entry name" value="DUF2001"/>
    <property type="match status" value="1"/>
</dbReference>
<dbReference type="OrthoDB" id="1697482at2"/>
<evidence type="ECO:0000313" key="2">
    <source>
        <dbReference type="Proteomes" id="UP000253034"/>
    </source>
</evidence>